<keyword evidence="5 7" id="KW-1133">Transmembrane helix</keyword>
<accession>A0ABY8X347</accession>
<dbReference type="EMBL" id="CP127162">
    <property type="protein sequence ID" value="WIV17650.1"/>
    <property type="molecule type" value="Genomic_DNA"/>
</dbReference>
<evidence type="ECO:0000256" key="5">
    <source>
        <dbReference type="ARBA" id="ARBA00022989"/>
    </source>
</evidence>
<feature type="domain" description="ABC transmembrane type-1" evidence="8">
    <location>
        <begin position="105"/>
        <end position="289"/>
    </location>
</feature>
<keyword evidence="2 7" id="KW-0813">Transport</keyword>
<feature type="transmembrane region" description="Helical" evidence="7">
    <location>
        <begin position="173"/>
        <end position="191"/>
    </location>
</feature>
<organism evidence="9 10">
    <name type="scientific">Paenibacillus polygoni</name>
    <dbReference type="NCBI Taxonomy" id="3050112"/>
    <lineage>
        <taxon>Bacteria</taxon>
        <taxon>Bacillati</taxon>
        <taxon>Bacillota</taxon>
        <taxon>Bacilli</taxon>
        <taxon>Bacillales</taxon>
        <taxon>Paenibacillaceae</taxon>
        <taxon>Paenibacillus</taxon>
    </lineage>
</organism>
<evidence type="ECO:0000313" key="9">
    <source>
        <dbReference type="EMBL" id="WIV17650.1"/>
    </source>
</evidence>
<feature type="transmembrane region" description="Helical" evidence="7">
    <location>
        <begin position="146"/>
        <end position="166"/>
    </location>
</feature>
<reference evidence="9 10" key="1">
    <citation type="submission" date="2023-06" db="EMBL/GenBank/DDBJ databases">
        <title>Paenibacillus polygonum sp. nov., an endophytic bacterium, isolated from Polygonum lapathifolium L. in Nanji Wetland National Nature Reserve, South of Poyang Lake, Jiangxi Province, China.</title>
        <authorList>
            <person name="Yu Z."/>
        </authorList>
    </citation>
    <scope>NUCLEOTIDE SEQUENCE [LARGE SCALE GENOMIC DNA]</scope>
    <source>
        <strain evidence="9 10">C31</strain>
    </source>
</reference>
<dbReference type="InterPro" id="IPR035906">
    <property type="entry name" value="MetI-like_sf"/>
</dbReference>
<name>A0ABY8X347_9BACL</name>
<evidence type="ECO:0000256" key="6">
    <source>
        <dbReference type="ARBA" id="ARBA00023136"/>
    </source>
</evidence>
<dbReference type="SUPFAM" id="SSF161098">
    <property type="entry name" value="MetI-like"/>
    <property type="match status" value="1"/>
</dbReference>
<evidence type="ECO:0000256" key="3">
    <source>
        <dbReference type="ARBA" id="ARBA00022475"/>
    </source>
</evidence>
<gene>
    <name evidence="9" type="ORF">QPK24_14600</name>
</gene>
<dbReference type="PANTHER" id="PTHR30151:SF16">
    <property type="entry name" value="ABC TRANSPORTER PERMEASE PROTEIN"/>
    <property type="match status" value="1"/>
</dbReference>
<dbReference type="PANTHER" id="PTHR30151">
    <property type="entry name" value="ALKANE SULFONATE ABC TRANSPORTER-RELATED, MEMBRANE SUBUNIT"/>
    <property type="match status" value="1"/>
</dbReference>
<dbReference type="RefSeq" id="WP_285742288.1">
    <property type="nucleotide sequence ID" value="NZ_CP127162.1"/>
</dbReference>
<evidence type="ECO:0000256" key="4">
    <source>
        <dbReference type="ARBA" id="ARBA00022692"/>
    </source>
</evidence>
<evidence type="ECO:0000256" key="1">
    <source>
        <dbReference type="ARBA" id="ARBA00004651"/>
    </source>
</evidence>
<dbReference type="CDD" id="cd06261">
    <property type="entry name" value="TM_PBP2"/>
    <property type="match status" value="1"/>
</dbReference>
<comment type="similarity">
    <text evidence="7">Belongs to the binding-protein-dependent transport system permease family.</text>
</comment>
<dbReference type="Gene3D" id="1.10.3720.10">
    <property type="entry name" value="MetI-like"/>
    <property type="match status" value="1"/>
</dbReference>
<proteinExistence type="inferred from homology"/>
<comment type="subcellular location">
    <subcellularLocation>
        <location evidence="1 7">Cell membrane</location>
        <topology evidence="1 7">Multi-pass membrane protein</topology>
    </subcellularLocation>
</comment>
<evidence type="ECO:0000256" key="7">
    <source>
        <dbReference type="RuleBase" id="RU363032"/>
    </source>
</evidence>
<dbReference type="Pfam" id="PF00528">
    <property type="entry name" value="BPD_transp_1"/>
    <property type="match status" value="1"/>
</dbReference>
<evidence type="ECO:0000313" key="10">
    <source>
        <dbReference type="Proteomes" id="UP001236415"/>
    </source>
</evidence>
<protein>
    <submittedName>
        <fullName evidence="9">ABC transporter permease</fullName>
    </submittedName>
</protein>
<keyword evidence="6 7" id="KW-0472">Membrane</keyword>
<dbReference type="InterPro" id="IPR000515">
    <property type="entry name" value="MetI-like"/>
</dbReference>
<dbReference type="PROSITE" id="PS50928">
    <property type="entry name" value="ABC_TM1"/>
    <property type="match status" value="1"/>
</dbReference>
<feature type="transmembrane region" description="Helical" evidence="7">
    <location>
        <begin position="267"/>
        <end position="288"/>
    </location>
</feature>
<feature type="transmembrane region" description="Helical" evidence="7">
    <location>
        <begin position="235"/>
        <end position="255"/>
    </location>
</feature>
<evidence type="ECO:0000256" key="2">
    <source>
        <dbReference type="ARBA" id="ARBA00022448"/>
    </source>
</evidence>
<keyword evidence="10" id="KW-1185">Reference proteome</keyword>
<feature type="transmembrane region" description="Helical" evidence="7">
    <location>
        <begin position="114"/>
        <end position="134"/>
    </location>
</feature>
<evidence type="ECO:0000259" key="8">
    <source>
        <dbReference type="PROSITE" id="PS50928"/>
    </source>
</evidence>
<keyword evidence="3" id="KW-1003">Cell membrane</keyword>
<dbReference type="Proteomes" id="UP001236415">
    <property type="component" value="Chromosome"/>
</dbReference>
<keyword evidence="4 7" id="KW-0812">Transmembrane</keyword>
<feature type="transmembrane region" description="Helical" evidence="7">
    <location>
        <begin position="49"/>
        <end position="68"/>
    </location>
</feature>
<sequence>MSMNKSIVVRAAHPAAPVEAGTGNNEVTLRYEVKSRGNKIQNTSSQVKTAVFSGIRGSVAIVVLAFVWELAARLALVDATFLPPLSKVLAAWWELVLSGALLENFQVSIVRSISGLLLAILFSIPIGLLIGYYKPVAVILSPVLELFRNTAALALLPVFILILGIGETSKISIVLFACTWPILLNTVNGVRNVDPLLVKSARSLGLLPSKLFIKVILPASLPSIFTGIRLAGASSILVLIAAEMVGAKAGLGYLINYTQYNFQIPEMYAGILTISALGLSINQGLVLLERRFSGWKTK</sequence>